<dbReference type="CDD" id="cd04738">
    <property type="entry name" value="DHOD_2_like"/>
    <property type="match status" value="1"/>
</dbReference>
<dbReference type="GO" id="GO:0005737">
    <property type="term" value="C:cytoplasm"/>
    <property type="evidence" value="ECO:0007669"/>
    <property type="project" value="InterPro"/>
</dbReference>
<keyword evidence="8 11" id="KW-0560">Oxidoreductase</keyword>
<evidence type="ECO:0000256" key="3">
    <source>
        <dbReference type="ARBA" id="ARBA00005161"/>
    </source>
</evidence>
<feature type="binding site" evidence="11">
    <location>
        <position position="249"/>
    </location>
    <ligand>
        <name>FMN</name>
        <dbReference type="ChEBI" id="CHEBI:58210"/>
    </ligand>
</feature>
<comment type="function">
    <text evidence="1 11">Catalyzes the conversion of dihydroorotate to orotate with quinone as electron acceptor.</text>
</comment>
<dbReference type="InterPro" id="IPR001295">
    <property type="entry name" value="Dihydroorotate_DH_CS"/>
</dbReference>
<reference evidence="13" key="1">
    <citation type="journal article" date="2005" name="Environ. Microbiol.">
        <title>Genetic and functional properties of uncultivated thermophilic crenarchaeotes from a subsurface gold mine as revealed by analysis of genome fragments.</title>
        <authorList>
            <person name="Nunoura T."/>
            <person name="Hirayama H."/>
            <person name="Takami H."/>
            <person name="Oida H."/>
            <person name="Nishi S."/>
            <person name="Shimamura S."/>
            <person name="Suzuki Y."/>
            <person name="Inagaki F."/>
            <person name="Takai K."/>
            <person name="Nealson K.H."/>
            <person name="Horikoshi K."/>
        </authorList>
    </citation>
    <scope>NUCLEOTIDE SEQUENCE</scope>
</reference>
<proteinExistence type="inferred from homology"/>
<feature type="binding site" evidence="11">
    <location>
        <position position="180"/>
    </location>
    <ligand>
        <name>FMN</name>
        <dbReference type="ChEBI" id="CHEBI:58210"/>
    </ligand>
</feature>
<comment type="subcellular location">
    <subcellularLocation>
        <location evidence="11">Cell membrane</location>
        <topology evidence="11">Peripheral membrane protein</topology>
    </subcellularLocation>
    <subcellularLocation>
        <location evidence="2">Membrane</location>
    </subcellularLocation>
</comment>
<keyword evidence="9 11" id="KW-0472">Membrane</keyword>
<dbReference type="InterPro" id="IPR005719">
    <property type="entry name" value="Dihydroorotate_DH_2"/>
</dbReference>
<dbReference type="GO" id="GO:0006207">
    <property type="term" value="P:'de novo' pyrimidine nucleobase biosynthetic process"/>
    <property type="evidence" value="ECO:0007669"/>
    <property type="project" value="UniProtKB-UniRule"/>
</dbReference>
<feature type="binding site" evidence="11">
    <location>
        <position position="185"/>
    </location>
    <ligand>
        <name>substrate</name>
    </ligand>
</feature>
<dbReference type="PROSITE" id="PS00911">
    <property type="entry name" value="DHODEHASE_1"/>
    <property type="match status" value="1"/>
</dbReference>
<feature type="binding site" evidence="11">
    <location>
        <begin position="321"/>
        <end position="322"/>
    </location>
    <ligand>
        <name>FMN</name>
        <dbReference type="ChEBI" id="CHEBI:58210"/>
    </ligand>
</feature>
<feature type="binding site" evidence="11">
    <location>
        <position position="300"/>
    </location>
    <ligand>
        <name>FMN</name>
        <dbReference type="ChEBI" id="CHEBI:58210"/>
    </ligand>
</feature>
<comment type="similarity">
    <text evidence="4 11">Belongs to the dihydroorotate dehydrogenase family. Type 2 subfamily.</text>
</comment>
<name>H5SMW3_9CHLR</name>
<evidence type="ECO:0000256" key="8">
    <source>
        <dbReference type="ARBA" id="ARBA00023002"/>
    </source>
</evidence>
<evidence type="ECO:0000256" key="5">
    <source>
        <dbReference type="ARBA" id="ARBA00022630"/>
    </source>
</evidence>
<dbReference type="UniPathway" id="UPA00070">
    <property type="reaction ID" value="UER00946"/>
</dbReference>
<keyword evidence="5 11" id="KW-0285">Flavoprotein</keyword>
<feature type="binding site" evidence="11">
    <location>
        <position position="221"/>
    </location>
    <ligand>
        <name>FMN</name>
        <dbReference type="ChEBI" id="CHEBI:58210"/>
    </ligand>
</feature>
<dbReference type="PANTHER" id="PTHR48109">
    <property type="entry name" value="DIHYDROOROTATE DEHYDROGENASE (QUINONE), MITOCHONDRIAL-RELATED"/>
    <property type="match status" value="1"/>
</dbReference>
<feature type="binding site" evidence="11">
    <location>
        <position position="271"/>
    </location>
    <ligand>
        <name>FMN</name>
        <dbReference type="ChEBI" id="CHEBI:58210"/>
    </ligand>
</feature>
<evidence type="ECO:0000259" key="12">
    <source>
        <dbReference type="Pfam" id="PF01180"/>
    </source>
</evidence>
<dbReference type="NCBIfam" id="NF003645">
    <property type="entry name" value="PRK05286.1-2"/>
    <property type="match status" value="1"/>
</dbReference>
<feature type="binding site" evidence="11">
    <location>
        <position position="90"/>
    </location>
    <ligand>
        <name>FMN</name>
        <dbReference type="ChEBI" id="CHEBI:58210"/>
    </ligand>
</feature>
<keyword evidence="11" id="KW-1003">Cell membrane</keyword>
<feature type="active site" description="Nucleophile" evidence="11">
    <location>
        <position position="183"/>
    </location>
</feature>
<protein>
    <recommendedName>
        <fullName evidence="11">Dihydroorotate dehydrogenase (quinone)</fullName>
        <ecNumber evidence="11">1.3.5.2</ecNumber>
    </recommendedName>
    <alternativeName>
        <fullName evidence="11">DHOdehase</fullName>
        <shortName evidence="11">DHOD</shortName>
        <shortName evidence="11">DHODase</shortName>
    </alternativeName>
    <alternativeName>
        <fullName evidence="11">Dihydroorotate oxidase</fullName>
    </alternativeName>
</protein>
<feature type="binding site" evidence="11">
    <location>
        <position position="147"/>
    </location>
    <ligand>
        <name>FMN</name>
        <dbReference type="ChEBI" id="CHEBI:58210"/>
    </ligand>
</feature>
<dbReference type="GO" id="GO:0106430">
    <property type="term" value="F:dihydroorotate dehydrogenase (quinone) activity"/>
    <property type="evidence" value="ECO:0007669"/>
    <property type="project" value="UniProtKB-EC"/>
</dbReference>
<reference evidence="13" key="2">
    <citation type="journal article" date="2012" name="PLoS ONE">
        <title>A Deeply Branching Thermophilic Bacterium with an Ancient Acetyl-CoA Pathway Dominates a Subsurface Ecosystem.</title>
        <authorList>
            <person name="Takami H."/>
            <person name="Noguchi H."/>
            <person name="Takaki Y."/>
            <person name="Uchiyama I."/>
            <person name="Toyoda A."/>
            <person name="Nishi S."/>
            <person name="Chee G.-J."/>
            <person name="Arai W."/>
            <person name="Nunoura T."/>
            <person name="Itoh T."/>
            <person name="Hattori M."/>
            <person name="Takai K."/>
        </authorList>
    </citation>
    <scope>NUCLEOTIDE SEQUENCE</scope>
</reference>
<evidence type="ECO:0000256" key="4">
    <source>
        <dbReference type="ARBA" id="ARBA00005359"/>
    </source>
</evidence>
<dbReference type="InterPro" id="IPR012135">
    <property type="entry name" value="Dihydroorotate_DH_1_2"/>
</dbReference>
<keyword evidence="6 11" id="KW-0288">FMN</keyword>
<dbReference type="EC" id="1.3.5.2" evidence="11"/>
<feature type="binding site" evidence="11">
    <location>
        <begin position="115"/>
        <end position="119"/>
    </location>
    <ligand>
        <name>substrate</name>
    </ligand>
</feature>
<accession>H5SMW3</accession>
<dbReference type="HAMAP" id="MF_00225">
    <property type="entry name" value="DHO_dh_type2"/>
    <property type="match status" value="1"/>
</dbReference>
<evidence type="ECO:0000313" key="13">
    <source>
        <dbReference type="EMBL" id="BAL57499.1"/>
    </source>
</evidence>
<sequence>MNLYAILRPILFTLPPETAHRLSLSFLRLASFLPPLRALMERSFAAPSRPVRLFGLTFPNVLGLAAGYDKDAVAVSGLAALGFGHIEIGTVTLRPQAGNPPPRLFRLVEDQALINRLGFPSQGASRVAQRLIRLRRHRHNLPILGVNLGKNRTTPLEEAFQDYRALMHLFSPLADYLVINISSPNTEGLRRLQQAKKLHDLLGGLQKERQGIPKAPPLLVKLSPDLEQHELEEAIEVILDTGIEGVILTNTTLARPGLRSRHAAEQGGLSGAPLAERSRKMLSLVARKAGQRLGIISVGGIMSAAEAQRRLELGADLVQIYTGLIYQGPALIAEILRAVANS</sequence>
<evidence type="ECO:0000256" key="2">
    <source>
        <dbReference type="ARBA" id="ARBA00004370"/>
    </source>
</evidence>
<organism evidence="13">
    <name type="scientific">uncultured Chloroflexota bacterium</name>
    <dbReference type="NCBI Taxonomy" id="166587"/>
    <lineage>
        <taxon>Bacteria</taxon>
        <taxon>Bacillati</taxon>
        <taxon>Chloroflexota</taxon>
        <taxon>environmental samples</taxon>
    </lineage>
</organism>
<feature type="domain" description="Dihydroorotate dehydrogenase catalytic" evidence="12">
    <location>
        <begin position="51"/>
        <end position="339"/>
    </location>
</feature>
<evidence type="ECO:0000256" key="6">
    <source>
        <dbReference type="ARBA" id="ARBA00022643"/>
    </source>
</evidence>
<dbReference type="NCBIfam" id="NF003652">
    <property type="entry name" value="PRK05286.2-5"/>
    <property type="match status" value="1"/>
</dbReference>
<feature type="binding site" evidence="11">
    <location>
        <begin position="250"/>
        <end position="251"/>
    </location>
    <ligand>
        <name>substrate</name>
    </ligand>
</feature>
<feature type="binding site" evidence="11">
    <location>
        <position position="180"/>
    </location>
    <ligand>
        <name>substrate</name>
    </ligand>
</feature>
<evidence type="ECO:0000256" key="7">
    <source>
        <dbReference type="ARBA" id="ARBA00022975"/>
    </source>
</evidence>
<evidence type="ECO:0000256" key="1">
    <source>
        <dbReference type="ARBA" id="ARBA00003125"/>
    </source>
</evidence>
<evidence type="ECO:0000256" key="11">
    <source>
        <dbReference type="HAMAP-Rule" id="MF_00225"/>
    </source>
</evidence>
<keyword evidence="7 11" id="KW-0665">Pyrimidine biosynthesis</keyword>
<dbReference type="Pfam" id="PF01180">
    <property type="entry name" value="DHO_dh"/>
    <property type="match status" value="1"/>
</dbReference>
<dbReference type="InterPro" id="IPR013785">
    <property type="entry name" value="Aldolase_TIM"/>
</dbReference>
<dbReference type="Gene3D" id="3.20.20.70">
    <property type="entry name" value="Aldolase class I"/>
    <property type="match status" value="1"/>
</dbReference>
<dbReference type="EMBL" id="AP011777">
    <property type="protein sequence ID" value="BAL57499.1"/>
    <property type="molecule type" value="Genomic_DNA"/>
</dbReference>
<comment type="cofactor">
    <cofactor evidence="11">
        <name>FMN</name>
        <dbReference type="ChEBI" id="CHEBI:58210"/>
    </cofactor>
    <text evidence="11">Binds 1 FMN per subunit.</text>
</comment>
<comment type="catalytic activity">
    <reaction evidence="10 11">
        <text>(S)-dihydroorotate + a quinone = orotate + a quinol</text>
        <dbReference type="Rhea" id="RHEA:30187"/>
        <dbReference type="ChEBI" id="CHEBI:24646"/>
        <dbReference type="ChEBI" id="CHEBI:30839"/>
        <dbReference type="ChEBI" id="CHEBI:30864"/>
        <dbReference type="ChEBI" id="CHEBI:132124"/>
        <dbReference type="EC" id="1.3.5.2"/>
    </reaction>
</comment>
<comment type="pathway">
    <text evidence="3 11">Pyrimidine metabolism; UMP biosynthesis via de novo pathway; orotate from (S)-dihydroorotate (quinone route): step 1/1.</text>
</comment>
<dbReference type="SUPFAM" id="SSF51395">
    <property type="entry name" value="FMN-linked oxidoreductases"/>
    <property type="match status" value="1"/>
</dbReference>
<dbReference type="AlphaFoldDB" id="H5SMW3"/>
<dbReference type="NCBIfam" id="TIGR01036">
    <property type="entry name" value="pyrD_sub2"/>
    <property type="match status" value="1"/>
</dbReference>
<feature type="binding site" evidence="11">
    <location>
        <begin position="66"/>
        <end position="70"/>
    </location>
    <ligand>
        <name>FMN</name>
        <dbReference type="ChEBI" id="CHEBI:58210"/>
    </ligand>
</feature>
<comment type="subunit">
    <text evidence="11">Monomer.</text>
</comment>
<dbReference type="InterPro" id="IPR005720">
    <property type="entry name" value="Dihydroorotate_DH_cat"/>
</dbReference>
<dbReference type="PANTHER" id="PTHR48109:SF4">
    <property type="entry name" value="DIHYDROOROTATE DEHYDROGENASE (QUINONE), MITOCHONDRIAL"/>
    <property type="match status" value="1"/>
</dbReference>
<dbReference type="GO" id="GO:0005886">
    <property type="term" value="C:plasma membrane"/>
    <property type="evidence" value="ECO:0007669"/>
    <property type="project" value="UniProtKB-SubCell"/>
</dbReference>
<feature type="binding site" evidence="11">
    <location>
        <position position="70"/>
    </location>
    <ligand>
        <name>substrate</name>
    </ligand>
</feature>
<dbReference type="GO" id="GO:0044205">
    <property type="term" value="P:'de novo' UMP biosynthetic process"/>
    <property type="evidence" value="ECO:0007669"/>
    <property type="project" value="UniProtKB-UniRule"/>
</dbReference>
<evidence type="ECO:0000256" key="10">
    <source>
        <dbReference type="ARBA" id="ARBA00048639"/>
    </source>
</evidence>
<dbReference type="PIRSF" id="PIRSF000164">
    <property type="entry name" value="DHO_oxidase"/>
    <property type="match status" value="1"/>
</dbReference>
<gene>
    <name evidence="11" type="primary">pyrD</name>
    <name evidence="13" type="ORF">HGMM_F51C01C19</name>
</gene>
<evidence type="ECO:0000256" key="9">
    <source>
        <dbReference type="ARBA" id="ARBA00023136"/>
    </source>
</evidence>
<dbReference type="InterPro" id="IPR050074">
    <property type="entry name" value="DHO_dehydrogenase"/>
</dbReference>